<dbReference type="Gene3D" id="3.10.129.10">
    <property type="entry name" value="Hotdog Thioesterase"/>
    <property type="match status" value="1"/>
</dbReference>
<name>A0A3M9M4D8_9MICO</name>
<proteinExistence type="predicted"/>
<dbReference type="SUPFAM" id="SSF54637">
    <property type="entry name" value="Thioesterase/thiol ester dehydrase-isomerase"/>
    <property type="match status" value="1"/>
</dbReference>
<dbReference type="OrthoDB" id="793353at2"/>
<accession>A0A3M9M4D8</accession>
<protein>
    <submittedName>
        <fullName evidence="1">DUF4442 domain-containing protein</fullName>
    </submittedName>
</protein>
<dbReference type="InterPro" id="IPR029069">
    <property type="entry name" value="HotDog_dom_sf"/>
</dbReference>
<evidence type="ECO:0000313" key="2">
    <source>
        <dbReference type="Proteomes" id="UP000271678"/>
    </source>
</evidence>
<evidence type="ECO:0000313" key="1">
    <source>
        <dbReference type="EMBL" id="RNI20431.1"/>
    </source>
</evidence>
<gene>
    <name evidence="1" type="ORF">EFY87_14435</name>
</gene>
<dbReference type="Proteomes" id="UP000271678">
    <property type="component" value="Unassembled WGS sequence"/>
</dbReference>
<comment type="caution">
    <text evidence="1">The sequence shown here is derived from an EMBL/GenBank/DDBJ whole genome shotgun (WGS) entry which is preliminary data.</text>
</comment>
<dbReference type="Pfam" id="PF14539">
    <property type="entry name" value="DUF4442"/>
    <property type="match status" value="1"/>
</dbReference>
<dbReference type="RefSeq" id="WP_123272188.1">
    <property type="nucleotide sequence ID" value="NZ_RJJQ01000016.1"/>
</dbReference>
<organism evidence="1 2">
    <name type="scientific">Flexivirga caeni</name>
    <dbReference type="NCBI Taxonomy" id="2294115"/>
    <lineage>
        <taxon>Bacteria</taxon>
        <taxon>Bacillati</taxon>
        <taxon>Actinomycetota</taxon>
        <taxon>Actinomycetes</taxon>
        <taxon>Micrococcales</taxon>
        <taxon>Dermacoccaceae</taxon>
        <taxon>Flexivirga</taxon>
    </lineage>
</organism>
<dbReference type="EMBL" id="RJJQ01000016">
    <property type="protein sequence ID" value="RNI20431.1"/>
    <property type="molecule type" value="Genomic_DNA"/>
</dbReference>
<dbReference type="InterPro" id="IPR027961">
    <property type="entry name" value="DUF4442"/>
</dbReference>
<keyword evidence="2" id="KW-1185">Reference proteome</keyword>
<reference evidence="1 2" key="1">
    <citation type="submission" date="2018-11" db="EMBL/GenBank/DDBJ databases">
        <title>Draft genome of Simplicispira Flexivirga sp. BO-16.</title>
        <authorList>
            <person name="Im W.T."/>
        </authorList>
    </citation>
    <scope>NUCLEOTIDE SEQUENCE [LARGE SCALE GENOMIC DNA]</scope>
    <source>
        <strain evidence="1 2">BO-16</strain>
    </source>
</reference>
<dbReference type="AlphaFoldDB" id="A0A3M9M4D8"/>
<sequence length="157" mass="17521">MTSTYRLYQRLTARPFGRQLFGLGFMVRAPYFATVQPQVRTMEPNLGVVRIRKWRGVQNHLGTMHAIAVANGMEAAMGLLAEASVKPGTRWIPKGIQLEYLAKVPSAVECVAQTDPADWDQPTPHEVRVRVTGRLADGTEVVRGVIPLWVTEQPKRS</sequence>